<dbReference type="Gene3D" id="3.40.50.300">
    <property type="entry name" value="P-loop containing nucleotide triphosphate hydrolases"/>
    <property type="match status" value="1"/>
</dbReference>
<evidence type="ECO:0000256" key="2">
    <source>
        <dbReference type="ARBA" id="ARBA00022821"/>
    </source>
</evidence>
<dbReference type="SUPFAM" id="SSF52058">
    <property type="entry name" value="L domain-like"/>
    <property type="match status" value="1"/>
</dbReference>
<dbReference type="Gene3D" id="3.80.10.10">
    <property type="entry name" value="Ribonuclease Inhibitor"/>
    <property type="match status" value="1"/>
</dbReference>
<dbReference type="GO" id="GO:0043531">
    <property type="term" value="F:ADP binding"/>
    <property type="evidence" value="ECO:0007669"/>
    <property type="project" value="InterPro"/>
</dbReference>
<dbReference type="SUPFAM" id="SSF52540">
    <property type="entry name" value="P-loop containing nucleoside triphosphate hydrolases"/>
    <property type="match status" value="1"/>
</dbReference>
<dbReference type="InterPro" id="IPR003593">
    <property type="entry name" value="AAA+_ATPase"/>
</dbReference>
<dbReference type="PANTHER" id="PTHR33463:SF181">
    <property type="entry name" value="AAA+ ATPASE DOMAIN-CONTAINING PROTEIN"/>
    <property type="match status" value="1"/>
</dbReference>
<keyword evidence="3" id="KW-0175">Coiled coil</keyword>
<evidence type="ECO:0000256" key="3">
    <source>
        <dbReference type="SAM" id="Coils"/>
    </source>
</evidence>
<dbReference type="PANTHER" id="PTHR33463">
    <property type="entry name" value="NB-ARC DOMAIN-CONTAINING PROTEIN-RELATED"/>
    <property type="match status" value="1"/>
</dbReference>
<dbReference type="Proteomes" id="UP000467840">
    <property type="component" value="Chromosome 16"/>
</dbReference>
<gene>
    <name evidence="5" type="ORF">GH714_009458</name>
</gene>
<organism evidence="5 6">
    <name type="scientific">Hevea brasiliensis</name>
    <name type="common">Para rubber tree</name>
    <name type="synonym">Siphonia brasiliensis</name>
    <dbReference type="NCBI Taxonomy" id="3981"/>
    <lineage>
        <taxon>Eukaryota</taxon>
        <taxon>Viridiplantae</taxon>
        <taxon>Streptophyta</taxon>
        <taxon>Embryophyta</taxon>
        <taxon>Tracheophyta</taxon>
        <taxon>Spermatophyta</taxon>
        <taxon>Magnoliopsida</taxon>
        <taxon>eudicotyledons</taxon>
        <taxon>Gunneridae</taxon>
        <taxon>Pentapetalae</taxon>
        <taxon>rosids</taxon>
        <taxon>fabids</taxon>
        <taxon>Malpighiales</taxon>
        <taxon>Euphorbiaceae</taxon>
        <taxon>Crotonoideae</taxon>
        <taxon>Micrandreae</taxon>
        <taxon>Hevea</taxon>
    </lineage>
</organism>
<sequence>MIVEYTLVPIKRHLSYAFNCANKVDKLKNHVEELKNQRDGLGKSVDEAKRRGNEKHAHVENFENWLDNVDKAIEEAEDLITSEEQAKERCLLGLIPDLKKRYQLHKEAEKKALKVGRKAYLIQFPTAPSSAKSGSIWVYGMSGVGKTTLAKEVHKKAIEEKLFDVVVMVTVSETPNVREIQGMIADVLGLKFEEESEDGRADRLHQRLENDLKNEKKILVILDDIWEQLKPKKVGIPFGNVHKGYECVLRDASVIGELKRLEVLSFRRSMIGELPREIAHLTRLKLFDLSNCDKLKVIPANVISRLFLLEELYMHKSFCQWELQGLNKSNNASLAELKNLSRLTTLEIDVPDVQMLPKDLFSNKLERYDIVIGEERY</sequence>
<keyword evidence="6" id="KW-1185">Reference proteome</keyword>
<evidence type="ECO:0000259" key="4">
    <source>
        <dbReference type="SMART" id="SM00382"/>
    </source>
</evidence>
<feature type="coiled-coil region" evidence="3">
    <location>
        <begin position="17"/>
        <end position="89"/>
    </location>
</feature>
<dbReference type="PRINTS" id="PR00364">
    <property type="entry name" value="DISEASERSIST"/>
</dbReference>
<evidence type="ECO:0000313" key="5">
    <source>
        <dbReference type="EMBL" id="KAF2302855.1"/>
    </source>
</evidence>
<dbReference type="SMART" id="SM00382">
    <property type="entry name" value="AAA"/>
    <property type="match status" value="1"/>
</dbReference>
<protein>
    <recommendedName>
        <fullName evidence="4">AAA+ ATPase domain-containing protein</fullName>
    </recommendedName>
</protein>
<reference evidence="5 6" key="1">
    <citation type="journal article" date="2020" name="Mol. Plant">
        <title>The Chromosome-Based Rubber Tree Genome Provides New Insights into Spurge Genome Evolution and Rubber Biosynthesis.</title>
        <authorList>
            <person name="Liu J."/>
            <person name="Shi C."/>
            <person name="Shi C.C."/>
            <person name="Li W."/>
            <person name="Zhang Q.J."/>
            <person name="Zhang Y."/>
            <person name="Li K."/>
            <person name="Lu H.F."/>
            <person name="Shi C."/>
            <person name="Zhu S.T."/>
            <person name="Xiao Z.Y."/>
            <person name="Nan H."/>
            <person name="Yue Y."/>
            <person name="Zhu X.G."/>
            <person name="Wu Y."/>
            <person name="Hong X.N."/>
            <person name="Fan G.Y."/>
            <person name="Tong Y."/>
            <person name="Zhang D."/>
            <person name="Mao C.L."/>
            <person name="Liu Y.L."/>
            <person name="Hao S.J."/>
            <person name="Liu W.Q."/>
            <person name="Lv M.Q."/>
            <person name="Zhang H.B."/>
            <person name="Liu Y."/>
            <person name="Hu-Tang G.R."/>
            <person name="Wang J.P."/>
            <person name="Wang J.H."/>
            <person name="Sun Y.H."/>
            <person name="Ni S.B."/>
            <person name="Chen W.B."/>
            <person name="Zhang X.C."/>
            <person name="Jiao Y.N."/>
            <person name="Eichler E.E."/>
            <person name="Li G.H."/>
            <person name="Liu X."/>
            <person name="Gao L.Z."/>
        </authorList>
    </citation>
    <scope>NUCLEOTIDE SEQUENCE [LARGE SCALE GENOMIC DNA]</scope>
    <source>
        <strain evidence="6">cv. GT1</strain>
        <tissue evidence="5">Leaf</tissue>
    </source>
</reference>
<dbReference type="InterPro" id="IPR002182">
    <property type="entry name" value="NB-ARC"/>
</dbReference>
<feature type="domain" description="AAA+ ATPase" evidence="4">
    <location>
        <begin position="132"/>
        <end position="318"/>
    </location>
</feature>
<evidence type="ECO:0000256" key="1">
    <source>
        <dbReference type="ARBA" id="ARBA00008894"/>
    </source>
</evidence>
<dbReference type="InterPro" id="IPR032675">
    <property type="entry name" value="LRR_dom_sf"/>
</dbReference>
<accession>A0A6A6LQY0</accession>
<dbReference type="InterPro" id="IPR027417">
    <property type="entry name" value="P-loop_NTPase"/>
</dbReference>
<dbReference type="Pfam" id="PF00931">
    <property type="entry name" value="NB-ARC"/>
    <property type="match status" value="1"/>
</dbReference>
<dbReference type="AlphaFoldDB" id="A0A6A6LQY0"/>
<comment type="caution">
    <text evidence="5">The sequence shown here is derived from an EMBL/GenBank/DDBJ whole genome shotgun (WGS) entry which is preliminary data.</text>
</comment>
<name>A0A6A6LQY0_HEVBR</name>
<evidence type="ECO:0000313" key="6">
    <source>
        <dbReference type="Proteomes" id="UP000467840"/>
    </source>
</evidence>
<comment type="similarity">
    <text evidence="1">Belongs to the disease resistance NB-LRR family.</text>
</comment>
<keyword evidence="2" id="KW-0611">Plant defense</keyword>
<proteinExistence type="inferred from homology"/>
<dbReference type="InterPro" id="IPR050905">
    <property type="entry name" value="Plant_NBS-LRR"/>
</dbReference>
<dbReference type="EMBL" id="JAAGAX010000009">
    <property type="protein sequence ID" value="KAF2302855.1"/>
    <property type="molecule type" value="Genomic_DNA"/>
</dbReference>